<dbReference type="AlphaFoldDB" id="A0A6M6JBN7"/>
<dbReference type="KEGG" id="pbro:HOP40_00750"/>
<gene>
    <name evidence="1" type="ORF">HOP40_00750</name>
</gene>
<dbReference type="SUPFAM" id="SSF55729">
    <property type="entry name" value="Acyl-CoA N-acyltransferases (Nat)"/>
    <property type="match status" value="1"/>
</dbReference>
<keyword evidence="2" id="KW-1185">Reference proteome</keyword>
<name>A0A6M6JBN7_9PSEU</name>
<evidence type="ECO:0000313" key="2">
    <source>
        <dbReference type="Proteomes" id="UP000505377"/>
    </source>
</evidence>
<dbReference type="RefSeq" id="WP_172153918.1">
    <property type="nucleotide sequence ID" value="NZ_CP053564.1"/>
</dbReference>
<dbReference type="Gene3D" id="3.40.630.30">
    <property type="match status" value="1"/>
</dbReference>
<reference evidence="1 2" key="1">
    <citation type="submission" date="2020-05" db="EMBL/GenBank/DDBJ databases">
        <authorList>
            <person name="Mo P."/>
        </authorList>
    </citation>
    <scope>NUCLEOTIDE SEQUENCE [LARGE SCALE GENOMIC DNA]</scope>
    <source>
        <strain evidence="1 2">Gen01</strain>
    </source>
</reference>
<dbReference type="Proteomes" id="UP000505377">
    <property type="component" value="Chromosome"/>
</dbReference>
<organism evidence="1 2">
    <name type="scientific">Pseudonocardia broussonetiae</name>
    <dbReference type="NCBI Taxonomy" id="2736640"/>
    <lineage>
        <taxon>Bacteria</taxon>
        <taxon>Bacillati</taxon>
        <taxon>Actinomycetota</taxon>
        <taxon>Actinomycetes</taxon>
        <taxon>Pseudonocardiales</taxon>
        <taxon>Pseudonocardiaceae</taxon>
        <taxon>Pseudonocardia</taxon>
    </lineage>
</organism>
<dbReference type="GO" id="GO:0016740">
    <property type="term" value="F:transferase activity"/>
    <property type="evidence" value="ECO:0007669"/>
    <property type="project" value="UniProtKB-KW"/>
</dbReference>
<protein>
    <submittedName>
        <fullName evidence="1">N-acetyltransferase</fullName>
    </submittedName>
</protein>
<proteinExistence type="predicted"/>
<dbReference type="InterPro" id="IPR016181">
    <property type="entry name" value="Acyl_CoA_acyltransferase"/>
</dbReference>
<evidence type="ECO:0000313" key="1">
    <source>
        <dbReference type="EMBL" id="QJY44543.1"/>
    </source>
</evidence>
<keyword evidence="1" id="KW-0808">Transferase</keyword>
<accession>A0A6M6JBN7</accession>
<sequence>MTTLAGLLCDAADGRFPPSDGGWVRVPPWRAGVGAVLAFTGFAVLAVDGPLPRQVDGFGGAHDPRLITALAGPDGWIDSLDALLVARGTGGPPALRARNDLADHPRAAFARAVRDDVRVLGRADGDDVAVLGRGIAGLAELSMEVPAGRRGGAGRALVRDALTCVPDGEVVVAAVAPGNAASLRALLAAGFVPIGSSQLFRRAPAP</sequence>
<dbReference type="EMBL" id="CP053564">
    <property type="protein sequence ID" value="QJY44543.1"/>
    <property type="molecule type" value="Genomic_DNA"/>
</dbReference>